<proteinExistence type="predicted"/>
<feature type="region of interest" description="Disordered" evidence="1">
    <location>
        <begin position="12"/>
        <end position="34"/>
    </location>
</feature>
<reference evidence="3" key="1">
    <citation type="submission" date="2022-11" db="UniProtKB">
        <authorList>
            <consortium name="WormBaseParasite"/>
        </authorList>
    </citation>
    <scope>IDENTIFICATION</scope>
</reference>
<sequence length="73" mass="8260">MISYKANCFFSNSESTSGSVQDDTRASSCNRSRDRLGTLPYRTAEKENENYVMLGKLVLRNKLACKENFALDN</sequence>
<dbReference type="AlphaFoldDB" id="A0A915IBV6"/>
<organism evidence="2 3">
    <name type="scientific">Romanomermis culicivorax</name>
    <name type="common">Nematode worm</name>
    <dbReference type="NCBI Taxonomy" id="13658"/>
    <lineage>
        <taxon>Eukaryota</taxon>
        <taxon>Metazoa</taxon>
        <taxon>Ecdysozoa</taxon>
        <taxon>Nematoda</taxon>
        <taxon>Enoplea</taxon>
        <taxon>Dorylaimia</taxon>
        <taxon>Mermithida</taxon>
        <taxon>Mermithoidea</taxon>
        <taxon>Mermithidae</taxon>
        <taxon>Romanomermis</taxon>
    </lineage>
</organism>
<accession>A0A915IBV6</accession>
<evidence type="ECO:0000313" key="3">
    <source>
        <dbReference type="WBParaSite" id="nRc.2.0.1.t11664-RA"/>
    </source>
</evidence>
<protein>
    <submittedName>
        <fullName evidence="3">Uncharacterized protein</fullName>
    </submittedName>
</protein>
<evidence type="ECO:0000313" key="2">
    <source>
        <dbReference type="Proteomes" id="UP000887565"/>
    </source>
</evidence>
<keyword evidence="2" id="KW-1185">Reference proteome</keyword>
<name>A0A915IBV6_ROMCU</name>
<feature type="compositionally biased region" description="Polar residues" evidence="1">
    <location>
        <begin position="12"/>
        <end position="30"/>
    </location>
</feature>
<evidence type="ECO:0000256" key="1">
    <source>
        <dbReference type="SAM" id="MobiDB-lite"/>
    </source>
</evidence>
<dbReference type="Proteomes" id="UP000887565">
    <property type="component" value="Unplaced"/>
</dbReference>
<dbReference type="WBParaSite" id="nRc.2.0.1.t11664-RA">
    <property type="protein sequence ID" value="nRc.2.0.1.t11664-RA"/>
    <property type="gene ID" value="nRc.2.0.1.g11664"/>
</dbReference>